<reference evidence="4 5" key="2">
    <citation type="submission" date="2018-10" db="EMBL/GenBank/DDBJ databases">
        <authorList>
            <consortium name="Pathogen Informatics"/>
        </authorList>
    </citation>
    <scope>NUCLEOTIDE SEQUENCE [LARGE SCALE GENOMIC DNA]</scope>
</reference>
<feature type="active site" description="Proton acceptor" evidence="2">
    <location>
        <position position="168"/>
    </location>
</feature>
<reference evidence="6" key="1">
    <citation type="submission" date="2017-02" db="UniProtKB">
        <authorList>
            <consortium name="WormBaseParasite"/>
        </authorList>
    </citation>
    <scope>IDENTIFICATION</scope>
</reference>
<evidence type="ECO:0000313" key="5">
    <source>
        <dbReference type="Proteomes" id="UP000274131"/>
    </source>
</evidence>
<dbReference type="InterPro" id="IPR002641">
    <property type="entry name" value="PNPLA_dom"/>
</dbReference>
<protein>
    <submittedName>
        <fullName evidence="6">PNPLA domain-containing protein</fullName>
    </submittedName>
</protein>
<dbReference type="EMBL" id="UXUI01007160">
    <property type="protein sequence ID" value="VDD85874.1"/>
    <property type="molecule type" value="Genomic_DNA"/>
</dbReference>
<dbReference type="InterPro" id="IPR016035">
    <property type="entry name" value="Acyl_Trfase/lysoPLipase"/>
</dbReference>
<dbReference type="PANTHER" id="PTHR12406:SF41">
    <property type="entry name" value="BRUMMER, ISOFORM B-RELATED"/>
    <property type="match status" value="1"/>
</dbReference>
<feature type="short sequence motif" description="DGA/G" evidence="2">
    <location>
        <begin position="168"/>
        <end position="170"/>
    </location>
</feature>
<accession>A0A0N4UV58</accession>
<dbReference type="STRING" id="51028.A0A0N4UV58"/>
<feature type="active site" description="Nucleophile" evidence="2">
    <location>
        <position position="49"/>
    </location>
</feature>
<evidence type="ECO:0000313" key="6">
    <source>
        <dbReference type="WBParaSite" id="EVEC_0000130901-mRNA-1"/>
    </source>
</evidence>
<comment type="caution">
    <text evidence="2">Lacks conserved residue(s) required for the propagation of feature annotation.</text>
</comment>
<evidence type="ECO:0000256" key="2">
    <source>
        <dbReference type="PROSITE-ProRule" id="PRU01161"/>
    </source>
</evidence>
<dbReference type="WBParaSite" id="EVEC_0000130901-mRNA-1">
    <property type="protein sequence ID" value="EVEC_0000130901-mRNA-1"/>
    <property type="gene ID" value="EVEC_0000130901"/>
</dbReference>
<feature type="domain" description="PNPLA" evidence="3">
    <location>
        <begin position="14"/>
        <end position="181"/>
    </location>
</feature>
<dbReference type="CDD" id="cd07204">
    <property type="entry name" value="Pat_PNPLA_like"/>
    <property type="match status" value="1"/>
</dbReference>
<dbReference type="InterPro" id="IPR033562">
    <property type="entry name" value="PLPL"/>
</dbReference>
<keyword evidence="2" id="KW-0378">Hydrolase</keyword>
<organism evidence="6">
    <name type="scientific">Enterobius vermicularis</name>
    <name type="common">Human pinworm</name>
    <dbReference type="NCBI Taxonomy" id="51028"/>
    <lineage>
        <taxon>Eukaryota</taxon>
        <taxon>Metazoa</taxon>
        <taxon>Ecdysozoa</taxon>
        <taxon>Nematoda</taxon>
        <taxon>Chromadorea</taxon>
        <taxon>Rhabditida</taxon>
        <taxon>Spirurina</taxon>
        <taxon>Oxyuridomorpha</taxon>
        <taxon>Oxyuroidea</taxon>
        <taxon>Oxyuridae</taxon>
        <taxon>Enterobius</taxon>
    </lineage>
</organism>
<dbReference type="Pfam" id="PF01734">
    <property type="entry name" value="Patatin"/>
    <property type="match status" value="1"/>
</dbReference>
<dbReference type="AlphaFoldDB" id="A0A0N4UV58"/>
<evidence type="ECO:0000259" key="3">
    <source>
        <dbReference type="PROSITE" id="PS51635"/>
    </source>
</evidence>
<dbReference type="GO" id="GO:0055088">
    <property type="term" value="P:lipid homeostasis"/>
    <property type="evidence" value="ECO:0007669"/>
    <property type="project" value="TreeGrafter"/>
</dbReference>
<evidence type="ECO:0000256" key="1">
    <source>
        <dbReference type="ARBA" id="ARBA00023098"/>
    </source>
</evidence>
<dbReference type="GO" id="GO:0004806">
    <property type="term" value="F:triacylglycerol lipase activity"/>
    <property type="evidence" value="ECO:0007669"/>
    <property type="project" value="TreeGrafter"/>
</dbReference>
<keyword evidence="2" id="KW-0442">Lipid degradation</keyword>
<dbReference type="GO" id="GO:0016020">
    <property type="term" value="C:membrane"/>
    <property type="evidence" value="ECO:0007669"/>
    <property type="project" value="TreeGrafter"/>
</dbReference>
<keyword evidence="5" id="KW-1185">Reference proteome</keyword>
<dbReference type="GO" id="GO:0005811">
    <property type="term" value="C:lipid droplet"/>
    <property type="evidence" value="ECO:0007669"/>
    <property type="project" value="TreeGrafter"/>
</dbReference>
<proteinExistence type="predicted"/>
<sequence>MFLEELKDHTKLSLSFSGCGFLCVYHAGVCAAIREFAPHLLKVPILGASAGAILGACITSDVCLSKAISVVLDVVAKARSFTFGALNRDFDLMKIVRQNLDAALPKDAHKLCSGRLHISITRFSDFSNRLVTDFQSREDLIDAIVCSCFIPVYGGFDYPKYQGEKYVDGGISVNQPVLDSNTITISPFAGENDICPSDTDSANLLGLVFSGTSIRFTMSNLMRLLVCLFPPPADACSKICQQGFEDALRYLFINGTEYD</sequence>
<gene>
    <name evidence="4" type="ORF">EVEC_LOCUS1017</name>
</gene>
<dbReference type="PANTHER" id="PTHR12406">
    <property type="entry name" value="CALCIUM-INDEPENDENT PHOSPHOLIPASE A2 IPLA2 -RELATED"/>
    <property type="match status" value="1"/>
</dbReference>
<dbReference type="Gene3D" id="3.40.1090.10">
    <property type="entry name" value="Cytosolic phospholipase A2 catalytic domain"/>
    <property type="match status" value="2"/>
</dbReference>
<feature type="short sequence motif" description="GXSXG" evidence="2">
    <location>
        <begin position="47"/>
        <end position="51"/>
    </location>
</feature>
<dbReference type="Proteomes" id="UP000274131">
    <property type="component" value="Unassembled WGS sequence"/>
</dbReference>
<keyword evidence="1 2" id="KW-0443">Lipid metabolism</keyword>
<name>A0A0N4UV58_ENTVE</name>
<dbReference type="OrthoDB" id="197155at2759"/>
<dbReference type="GO" id="GO:0019433">
    <property type="term" value="P:triglyceride catabolic process"/>
    <property type="evidence" value="ECO:0007669"/>
    <property type="project" value="TreeGrafter"/>
</dbReference>
<dbReference type="SUPFAM" id="SSF52151">
    <property type="entry name" value="FabD/lysophospholipase-like"/>
    <property type="match status" value="1"/>
</dbReference>
<dbReference type="GO" id="GO:0005737">
    <property type="term" value="C:cytoplasm"/>
    <property type="evidence" value="ECO:0007669"/>
    <property type="project" value="TreeGrafter"/>
</dbReference>
<dbReference type="PROSITE" id="PS51635">
    <property type="entry name" value="PNPLA"/>
    <property type="match status" value="1"/>
</dbReference>
<evidence type="ECO:0000313" key="4">
    <source>
        <dbReference type="EMBL" id="VDD85874.1"/>
    </source>
</evidence>